<keyword evidence="1" id="KW-0472">Membrane</keyword>
<proteinExistence type="predicted"/>
<keyword evidence="1" id="KW-0812">Transmembrane</keyword>
<reference evidence="2 4" key="1">
    <citation type="journal article" date="2022" name="Nat. Genet.">
        <title>Improved pea reference genome and pan-genome highlight genomic features and evolutionary characteristics.</title>
        <authorList>
            <person name="Yang T."/>
            <person name="Liu R."/>
            <person name="Luo Y."/>
            <person name="Hu S."/>
            <person name="Wang D."/>
            <person name="Wang C."/>
            <person name="Pandey M.K."/>
            <person name="Ge S."/>
            <person name="Xu Q."/>
            <person name="Li N."/>
            <person name="Li G."/>
            <person name="Huang Y."/>
            <person name="Saxena R.K."/>
            <person name="Ji Y."/>
            <person name="Li M."/>
            <person name="Yan X."/>
            <person name="He Y."/>
            <person name="Liu Y."/>
            <person name="Wang X."/>
            <person name="Xiang C."/>
            <person name="Varshney R.K."/>
            <person name="Ding H."/>
            <person name="Gao S."/>
            <person name="Zong X."/>
        </authorList>
    </citation>
    <scope>NUCLEOTIDE SEQUENCE [LARGE SCALE GENOMIC DNA]</scope>
    <source>
        <strain evidence="2 4">cv. Zhongwan 6</strain>
    </source>
</reference>
<evidence type="ECO:0000313" key="2">
    <source>
        <dbReference type="EMBL" id="KAI5423952.1"/>
    </source>
</evidence>
<dbReference type="EMBL" id="JAMSHJ010000003">
    <property type="protein sequence ID" value="KAI5423954.1"/>
    <property type="molecule type" value="Genomic_DNA"/>
</dbReference>
<name>A0A9D5ATN1_PEA</name>
<keyword evidence="4" id="KW-1185">Reference proteome</keyword>
<comment type="caution">
    <text evidence="2">The sequence shown here is derived from an EMBL/GenBank/DDBJ whole genome shotgun (WGS) entry which is preliminary data.</text>
</comment>
<evidence type="ECO:0000313" key="4">
    <source>
        <dbReference type="Proteomes" id="UP001058974"/>
    </source>
</evidence>
<sequence length="178" mass="20158">MKRQKREIYRIGNSWRRVKQVWNLLHFLASSSFRNGFRKMGPTIVSPSSLYEFTNANRFELFLPNSYSEFFFFLVEQSRPPLMLSFLGLILNSQNLARRGFPCAFITSTALIILLLIMETVEAEAVLFQVSCQVTGSFAVEGEILDGIITSSRGEVKRICSEHATSSIVTPSNEFSSP</sequence>
<accession>A0A9D5ATN1</accession>
<dbReference type="EMBL" id="JAMSHJ010000003">
    <property type="protein sequence ID" value="KAI5423952.1"/>
    <property type="molecule type" value="Genomic_DNA"/>
</dbReference>
<evidence type="ECO:0000256" key="1">
    <source>
        <dbReference type="SAM" id="Phobius"/>
    </source>
</evidence>
<dbReference type="Gramene" id="Psat03G0024700-T1">
    <property type="protein sequence ID" value="KAI5423952.1"/>
    <property type="gene ID" value="KIW84_030247"/>
</dbReference>
<gene>
    <name evidence="2" type="ORF">KIW84_030247</name>
    <name evidence="3" type="ORF">KIW84_030249</name>
</gene>
<dbReference type="AlphaFoldDB" id="A0A9D5ATN1"/>
<evidence type="ECO:0000313" key="3">
    <source>
        <dbReference type="EMBL" id="KAI5423954.1"/>
    </source>
</evidence>
<protein>
    <submittedName>
        <fullName evidence="2">Uncharacterized protein</fullName>
    </submittedName>
</protein>
<dbReference type="Proteomes" id="UP001058974">
    <property type="component" value="Chromosome 3"/>
</dbReference>
<dbReference type="Gramene" id="Psat03G0024900-T1">
    <property type="protein sequence ID" value="KAI5423954.1"/>
    <property type="gene ID" value="KIW84_030249"/>
</dbReference>
<feature type="transmembrane region" description="Helical" evidence="1">
    <location>
        <begin position="103"/>
        <end position="121"/>
    </location>
</feature>
<organism evidence="2 4">
    <name type="scientific">Pisum sativum</name>
    <name type="common">Garden pea</name>
    <name type="synonym">Lathyrus oleraceus</name>
    <dbReference type="NCBI Taxonomy" id="3888"/>
    <lineage>
        <taxon>Eukaryota</taxon>
        <taxon>Viridiplantae</taxon>
        <taxon>Streptophyta</taxon>
        <taxon>Embryophyta</taxon>
        <taxon>Tracheophyta</taxon>
        <taxon>Spermatophyta</taxon>
        <taxon>Magnoliopsida</taxon>
        <taxon>eudicotyledons</taxon>
        <taxon>Gunneridae</taxon>
        <taxon>Pentapetalae</taxon>
        <taxon>rosids</taxon>
        <taxon>fabids</taxon>
        <taxon>Fabales</taxon>
        <taxon>Fabaceae</taxon>
        <taxon>Papilionoideae</taxon>
        <taxon>50 kb inversion clade</taxon>
        <taxon>NPAAA clade</taxon>
        <taxon>Hologalegina</taxon>
        <taxon>IRL clade</taxon>
        <taxon>Fabeae</taxon>
        <taxon>Lathyrus</taxon>
    </lineage>
</organism>
<keyword evidence="1" id="KW-1133">Transmembrane helix</keyword>